<comment type="caution">
    <text evidence="1">The sequence shown here is derived from an EMBL/GenBank/DDBJ whole genome shotgun (WGS) entry which is preliminary data.</text>
</comment>
<evidence type="ECO:0000313" key="2">
    <source>
        <dbReference type="Proteomes" id="UP000220435"/>
    </source>
</evidence>
<gene>
    <name evidence="1" type="ORF">CN694_07290</name>
</gene>
<protein>
    <submittedName>
        <fullName evidence="1">Uncharacterized protein</fullName>
    </submittedName>
</protein>
<sequence>MIQDVEKKINEFNHELRIVFEKQDRNQTEIQIQRQAEMDFHELRNRSN</sequence>
<reference evidence="1 2" key="1">
    <citation type="submission" date="2017-09" db="EMBL/GenBank/DDBJ databases">
        <title>Large-scale bioinformatics analysis of Bacillus genomes uncovers conserved roles of natural products in bacterial physiology.</title>
        <authorList>
            <consortium name="Agbiome Team Llc"/>
            <person name="Bleich R.M."/>
            <person name="Kirk G.J."/>
            <person name="Santa Maria K.C."/>
            <person name="Allen S.E."/>
            <person name="Farag S."/>
            <person name="Shank E.A."/>
            <person name="Bowers A."/>
        </authorList>
    </citation>
    <scope>NUCLEOTIDE SEQUENCE [LARGE SCALE GENOMIC DNA]</scope>
    <source>
        <strain evidence="1 2">AFS000414</strain>
    </source>
</reference>
<dbReference type="Proteomes" id="UP000220435">
    <property type="component" value="Unassembled WGS sequence"/>
</dbReference>
<dbReference type="AlphaFoldDB" id="A0AB73SG98"/>
<dbReference type="EMBL" id="NUFG01000004">
    <property type="protein sequence ID" value="PEK26608.1"/>
    <property type="molecule type" value="Genomic_DNA"/>
</dbReference>
<accession>A0AB73SG98</accession>
<proteinExistence type="predicted"/>
<organism evidence="1 2">
    <name type="scientific">Bacillus wiedmannii</name>
    <dbReference type="NCBI Taxonomy" id="1890302"/>
    <lineage>
        <taxon>Bacteria</taxon>
        <taxon>Bacillati</taxon>
        <taxon>Bacillota</taxon>
        <taxon>Bacilli</taxon>
        <taxon>Bacillales</taxon>
        <taxon>Bacillaceae</taxon>
        <taxon>Bacillus</taxon>
        <taxon>Bacillus cereus group</taxon>
    </lineage>
</organism>
<evidence type="ECO:0000313" key="1">
    <source>
        <dbReference type="EMBL" id="PEK26608.1"/>
    </source>
</evidence>
<name>A0AB73SG98_9BACI</name>